<evidence type="ECO:0000259" key="2">
    <source>
        <dbReference type="PROSITE" id="PS50943"/>
    </source>
</evidence>
<evidence type="ECO:0000256" key="1">
    <source>
        <dbReference type="SAM" id="Phobius"/>
    </source>
</evidence>
<dbReference type="Pfam" id="PF13413">
    <property type="entry name" value="HTH_25"/>
    <property type="match status" value="1"/>
</dbReference>
<proteinExistence type="predicted"/>
<dbReference type="EMBL" id="JACNLK010000004">
    <property type="protein sequence ID" value="MBC8207558.1"/>
    <property type="molecule type" value="Genomic_DNA"/>
</dbReference>
<gene>
    <name evidence="3" type="ORF">H8E79_00090</name>
</gene>
<protein>
    <submittedName>
        <fullName evidence="3">Helix-turn-helix domain-containing protein</fullName>
    </submittedName>
</protein>
<organism evidence="3 4">
    <name type="scientific">Candidatus Desulfatifera sulfidica</name>
    <dbReference type="NCBI Taxonomy" id="2841691"/>
    <lineage>
        <taxon>Bacteria</taxon>
        <taxon>Pseudomonadati</taxon>
        <taxon>Thermodesulfobacteriota</taxon>
        <taxon>Desulfobulbia</taxon>
        <taxon>Desulfobulbales</taxon>
        <taxon>Desulfobulbaceae</taxon>
        <taxon>Candidatus Desulfatifera</taxon>
    </lineage>
</organism>
<dbReference type="PROSITE" id="PS50943">
    <property type="entry name" value="HTH_CROC1"/>
    <property type="match status" value="1"/>
</dbReference>
<evidence type="ECO:0000313" key="3">
    <source>
        <dbReference type="EMBL" id="MBC8207558.1"/>
    </source>
</evidence>
<dbReference type="Gene3D" id="1.10.260.40">
    <property type="entry name" value="lambda repressor-like DNA-binding domains"/>
    <property type="match status" value="1"/>
</dbReference>
<dbReference type="InterPro" id="IPR010982">
    <property type="entry name" value="Lambda_DNA-bd_dom_sf"/>
</dbReference>
<dbReference type="InterPro" id="IPR001387">
    <property type="entry name" value="Cro/C1-type_HTH"/>
</dbReference>
<feature type="domain" description="HTH cro/C1-type" evidence="2">
    <location>
        <begin position="18"/>
        <end position="52"/>
    </location>
</feature>
<dbReference type="GO" id="GO:0003677">
    <property type="term" value="F:DNA binding"/>
    <property type="evidence" value="ECO:0007669"/>
    <property type="project" value="InterPro"/>
</dbReference>
<keyword evidence="1" id="KW-1133">Transmembrane helix</keyword>
<comment type="caution">
    <text evidence="3">The sequence shown here is derived from an EMBL/GenBank/DDBJ whole genome shotgun (WGS) entry which is preliminary data.</text>
</comment>
<dbReference type="PANTHER" id="PTHR34475:SF1">
    <property type="entry name" value="CYTOSKELETON PROTEIN RODZ"/>
    <property type="match status" value="1"/>
</dbReference>
<dbReference type="AlphaFoldDB" id="A0A8J6N4Y1"/>
<dbReference type="Proteomes" id="UP000599024">
    <property type="component" value="Unassembled WGS sequence"/>
</dbReference>
<accession>A0A8J6N4Y1</accession>
<keyword evidence="1" id="KW-0812">Transmembrane</keyword>
<reference evidence="3 4" key="1">
    <citation type="submission" date="2020-08" db="EMBL/GenBank/DDBJ databases">
        <title>Bridging the membrane lipid divide: bacteria of the FCB group superphylum have the potential to synthesize archaeal ether lipids.</title>
        <authorList>
            <person name="Villanueva L."/>
            <person name="Von Meijenfeldt F.A.B."/>
            <person name="Westbye A.B."/>
            <person name="Yadav S."/>
            <person name="Hopmans E.C."/>
            <person name="Dutilh B.E."/>
            <person name="Sinninghe Damste J.S."/>
        </authorList>
    </citation>
    <scope>NUCLEOTIDE SEQUENCE [LARGE SCALE GENOMIC DNA]</scope>
    <source>
        <strain evidence="3">NIOZ-UU81</strain>
    </source>
</reference>
<keyword evidence="1" id="KW-0472">Membrane</keyword>
<dbReference type="SUPFAM" id="SSF47413">
    <property type="entry name" value="lambda repressor-like DNA-binding domains"/>
    <property type="match status" value="1"/>
</dbReference>
<dbReference type="PANTHER" id="PTHR34475">
    <property type="match status" value="1"/>
</dbReference>
<sequence length="276" mass="30595">MPSTPSPETPIHTLGSQLREQRELKGLSLEEMAEETRISLANLQAMEADDHNSLPAEAFARGFYNICADRLGLEREAVMAQYSRDLNLGQKKEKTIAQTPIQKSKYVKGMATPAPVSFKTIFQIILLLVLLIAVGYAWFTPWDPVSATLELFTPGTQKTTVNNNQATTATPLTPIEPETIFRQVPAIGTTQLLQPPYLLQASVANKTTINIQIDDLPEQQETIEAETTASWQAERAIRLTLPAGTRADILINNITFPLPRTTDDTIELSFPEDLIH</sequence>
<dbReference type="CDD" id="cd00093">
    <property type="entry name" value="HTH_XRE"/>
    <property type="match status" value="1"/>
</dbReference>
<dbReference type="InterPro" id="IPR050400">
    <property type="entry name" value="Bact_Cytoskel_RodZ"/>
</dbReference>
<evidence type="ECO:0000313" key="4">
    <source>
        <dbReference type="Proteomes" id="UP000599024"/>
    </source>
</evidence>
<feature type="transmembrane region" description="Helical" evidence="1">
    <location>
        <begin position="120"/>
        <end position="139"/>
    </location>
</feature>
<name>A0A8J6N4Y1_9BACT</name>